<dbReference type="Proteomes" id="UP001152795">
    <property type="component" value="Unassembled WGS sequence"/>
</dbReference>
<protein>
    <submittedName>
        <fullName evidence="1">Uncharacterized protein</fullName>
    </submittedName>
</protein>
<name>A0A7D9J168_PARCT</name>
<organism evidence="1 2">
    <name type="scientific">Paramuricea clavata</name>
    <name type="common">Red gorgonian</name>
    <name type="synonym">Violescent sea-whip</name>
    <dbReference type="NCBI Taxonomy" id="317549"/>
    <lineage>
        <taxon>Eukaryota</taxon>
        <taxon>Metazoa</taxon>
        <taxon>Cnidaria</taxon>
        <taxon>Anthozoa</taxon>
        <taxon>Octocorallia</taxon>
        <taxon>Malacalcyonacea</taxon>
        <taxon>Plexauridae</taxon>
        <taxon>Paramuricea</taxon>
    </lineage>
</organism>
<proteinExistence type="predicted"/>
<dbReference type="OrthoDB" id="5987064at2759"/>
<sequence length="108" mass="11730">IGITLANAIKQKCTQSQSPGNPPPGVNSTFKFQEIQITSVLKNLSKLKTNKSTGLDRITARLLKDAAVVIAPSLTQIFNLSLSSSTFPQIWKNGRVTPIFKSGERSNM</sequence>
<dbReference type="PANTHER" id="PTHR33395">
    <property type="entry name" value="TRANSCRIPTASE, PUTATIVE-RELATED-RELATED"/>
    <property type="match status" value="1"/>
</dbReference>
<evidence type="ECO:0000313" key="1">
    <source>
        <dbReference type="EMBL" id="CAB4019205.1"/>
    </source>
</evidence>
<gene>
    <name evidence="1" type="ORF">PACLA_8A045914</name>
</gene>
<feature type="non-terminal residue" evidence="1">
    <location>
        <position position="1"/>
    </location>
</feature>
<dbReference type="PANTHER" id="PTHR33395:SF22">
    <property type="entry name" value="REVERSE TRANSCRIPTASE DOMAIN-CONTAINING PROTEIN"/>
    <property type="match status" value="1"/>
</dbReference>
<keyword evidence="2" id="KW-1185">Reference proteome</keyword>
<dbReference type="AlphaFoldDB" id="A0A7D9J168"/>
<evidence type="ECO:0000313" key="2">
    <source>
        <dbReference type="Proteomes" id="UP001152795"/>
    </source>
</evidence>
<accession>A0A7D9J168</accession>
<dbReference type="EMBL" id="CACRXK020010348">
    <property type="protein sequence ID" value="CAB4019205.1"/>
    <property type="molecule type" value="Genomic_DNA"/>
</dbReference>
<comment type="caution">
    <text evidence="1">The sequence shown here is derived from an EMBL/GenBank/DDBJ whole genome shotgun (WGS) entry which is preliminary data.</text>
</comment>
<reference evidence="1" key="1">
    <citation type="submission" date="2020-04" db="EMBL/GenBank/DDBJ databases">
        <authorList>
            <person name="Alioto T."/>
            <person name="Alioto T."/>
            <person name="Gomez Garrido J."/>
        </authorList>
    </citation>
    <scope>NUCLEOTIDE SEQUENCE</scope>
    <source>
        <strain evidence="1">A484AB</strain>
    </source>
</reference>